<dbReference type="SMART" id="SM00582">
    <property type="entry name" value="RPR"/>
    <property type="match status" value="1"/>
</dbReference>
<keyword evidence="1" id="KW-0175">Coiled coil</keyword>
<feature type="compositionally biased region" description="Low complexity" evidence="2">
    <location>
        <begin position="1"/>
        <end position="20"/>
    </location>
</feature>
<feature type="domain" description="CID" evidence="3">
    <location>
        <begin position="18"/>
        <end position="171"/>
    </location>
</feature>
<sequence>MAFKDSSSPLPSPTTSSSASIKLQEKVTKLLQRCKNTQQSIQSTTRWMLDHAPYLDKMVHIWYELITSESTDSSHQIVLLYVANDVIQVGARSRGKAISDAFETKLLEAAQFIMTREEDPYRLLEGKAPRRHTSFEKVKRCLIKIVGIWKARAVISPEPMAILQHICAGKDPTELLNAQLEKPIGDTDFGREQSEFLDNLLGEKSMEMALEDMPEVQDSEMTSIISQKIQNLVSATITSDLLSDRVFQLESCISNFHHAMEAFDGVNREEDAALSQAGIAWDLVEQQVYDLDIEKSRDHVQQYRDNLEQQSMKREELLQQISKLLAFDVKTQHLNLQMTQVEMDREFHGLEQLYSVCLKAMEMDEKKQLERKQAALRKNLARPRQNSATQHARYTPDPMPARRHSSLEMHSGDRYAKRPRMVESPHGRQPRWEDRRHESPGYVYTDRPPASRWDHNRDHNRDRDGYP</sequence>
<evidence type="ECO:0000256" key="2">
    <source>
        <dbReference type="SAM" id="MobiDB-lite"/>
    </source>
</evidence>
<feature type="region of interest" description="Disordered" evidence="2">
    <location>
        <begin position="377"/>
        <end position="467"/>
    </location>
</feature>
<dbReference type="PROSITE" id="PS51391">
    <property type="entry name" value="CID"/>
    <property type="match status" value="1"/>
</dbReference>
<protein>
    <submittedName>
        <fullName evidence="4">Uncharacterized protein AlNc14C5G786</fullName>
    </submittedName>
</protein>
<evidence type="ECO:0000256" key="1">
    <source>
        <dbReference type="SAM" id="Coils"/>
    </source>
</evidence>
<dbReference type="GO" id="GO:0000993">
    <property type="term" value="F:RNA polymerase II complex binding"/>
    <property type="evidence" value="ECO:0007669"/>
    <property type="project" value="TreeGrafter"/>
</dbReference>
<reference evidence="4" key="2">
    <citation type="submission" date="2011-02" db="EMBL/GenBank/DDBJ databases">
        <authorList>
            <person name="MacLean D."/>
        </authorList>
    </citation>
    <scope>NUCLEOTIDE SEQUENCE</scope>
</reference>
<accession>F0W106</accession>
<dbReference type="InterPro" id="IPR008942">
    <property type="entry name" value="ENTH_VHS"/>
</dbReference>
<name>F0W106_9STRA</name>
<dbReference type="PANTHER" id="PTHR12460:SF0">
    <property type="entry name" value="CID DOMAIN-CONTAINING PROTEIN-RELATED"/>
    <property type="match status" value="1"/>
</dbReference>
<dbReference type="InterPro" id="IPR006569">
    <property type="entry name" value="CID_dom"/>
</dbReference>
<dbReference type="GO" id="GO:0031124">
    <property type="term" value="P:mRNA 3'-end processing"/>
    <property type="evidence" value="ECO:0007669"/>
    <property type="project" value="TreeGrafter"/>
</dbReference>
<dbReference type="HOGENOM" id="CLU_038322_0_0_1"/>
<proteinExistence type="predicted"/>
<evidence type="ECO:0000259" key="3">
    <source>
        <dbReference type="PROSITE" id="PS51391"/>
    </source>
</evidence>
<dbReference type="Pfam" id="PF04818">
    <property type="entry name" value="CID"/>
    <property type="match status" value="1"/>
</dbReference>
<feature type="region of interest" description="Disordered" evidence="2">
    <location>
        <begin position="1"/>
        <end position="21"/>
    </location>
</feature>
<feature type="compositionally biased region" description="Basic and acidic residues" evidence="2">
    <location>
        <begin position="452"/>
        <end position="467"/>
    </location>
</feature>
<dbReference type="PANTHER" id="PTHR12460">
    <property type="entry name" value="CYCLIN-DEPENDENT KINASE INHIBITOR-RELATED PROTEIN"/>
    <property type="match status" value="1"/>
</dbReference>
<dbReference type="Gene3D" id="1.25.40.90">
    <property type="match status" value="1"/>
</dbReference>
<reference evidence="4" key="1">
    <citation type="journal article" date="2011" name="PLoS Biol.">
        <title>Gene gain and loss during evolution of obligate parasitism in the white rust pathogen of Arabidopsis thaliana.</title>
        <authorList>
            <person name="Kemen E."/>
            <person name="Gardiner A."/>
            <person name="Schultz-Larsen T."/>
            <person name="Kemen A.C."/>
            <person name="Balmuth A.L."/>
            <person name="Robert-Seilaniantz A."/>
            <person name="Bailey K."/>
            <person name="Holub E."/>
            <person name="Studholme D.J."/>
            <person name="Maclean D."/>
            <person name="Jones J.D."/>
        </authorList>
    </citation>
    <scope>NUCLEOTIDE SEQUENCE</scope>
</reference>
<gene>
    <name evidence="4" type="primary">AlNc14C5G786</name>
    <name evidence="4" type="ORF">ALNC14_008730</name>
</gene>
<feature type="compositionally biased region" description="Basic and acidic residues" evidence="2">
    <location>
        <begin position="405"/>
        <end position="439"/>
    </location>
</feature>
<feature type="coiled-coil region" evidence="1">
    <location>
        <begin position="293"/>
        <end position="320"/>
    </location>
</feature>
<organism evidence="4">
    <name type="scientific">Albugo laibachii Nc14</name>
    <dbReference type="NCBI Taxonomy" id="890382"/>
    <lineage>
        <taxon>Eukaryota</taxon>
        <taxon>Sar</taxon>
        <taxon>Stramenopiles</taxon>
        <taxon>Oomycota</taxon>
        <taxon>Peronosporomycetes</taxon>
        <taxon>Albuginales</taxon>
        <taxon>Albuginaceae</taxon>
        <taxon>Albugo</taxon>
    </lineage>
</organism>
<evidence type="ECO:0000313" key="4">
    <source>
        <dbReference type="EMBL" id="CCA14730.1"/>
    </source>
</evidence>
<dbReference type="EMBL" id="FR824050">
    <property type="protein sequence ID" value="CCA14730.1"/>
    <property type="molecule type" value="Genomic_DNA"/>
</dbReference>
<dbReference type="AlphaFoldDB" id="F0W106"/>
<dbReference type="SUPFAM" id="SSF48464">
    <property type="entry name" value="ENTH/VHS domain"/>
    <property type="match status" value="1"/>
</dbReference>